<dbReference type="InterPro" id="IPR015422">
    <property type="entry name" value="PyrdxlP-dep_Trfase_small"/>
</dbReference>
<name>A0A7J6LK55_PERCH</name>
<protein>
    <recommendedName>
        <fullName evidence="5">Aminotransferase class I/classII large domain-containing protein</fullName>
    </recommendedName>
</protein>
<dbReference type="EMBL" id="JAAPAO010000444">
    <property type="protein sequence ID" value="KAF4659672.1"/>
    <property type="molecule type" value="Genomic_DNA"/>
</dbReference>
<dbReference type="InterPro" id="IPR015421">
    <property type="entry name" value="PyrdxlP-dep_Trfase_major"/>
</dbReference>
<dbReference type="Gene3D" id="3.90.1150.10">
    <property type="entry name" value="Aspartate Aminotransferase, domain 1"/>
    <property type="match status" value="1"/>
</dbReference>
<dbReference type="GO" id="GO:0030170">
    <property type="term" value="F:pyridoxal phosphate binding"/>
    <property type="evidence" value="ECO:0007669"/>
    <property type="project" value="InterPro"/>
</dbReference>
<dbReference type="OrthoDB" id="2414662at2759"/>
<proteinExistence type="predicted"/>
<evidence type="ECO:0000256" key="4">
    <source>
        <dbReference type="ARBA" id="ARBA00022898"/>
    </source>
</evidence>
<dbReference type="GO" id="GO:0016212">
    <property type="term" value="F:kynurenine-oxoglutarate transaminase activity"/>
    <property type="evidence" value="ECO:0007669"/>
    <property type="project" value="TreeGrafter"/>
</dbReference>
<reference evidence="6 7" key="1">
    <citation type="submission" date="2020-04" db="EMBL/GenBank/DDBJ databases">
        <title>Perkinsus chesapeaki whole genome sequence.</title>
        <authorList>
            <person name="Bogema D.R."/>
        </authorList>
    </citation>
    <scope>NUCLEOTIDE SEQUENCE [LARGE SCALE GENOMIC DNA]</scope>
    <source>
        <strain evidence="6">ATCC PRA-425</strain>
    </source>
</reference>
<dbReference type="PANTHER" id="PTHR43807">
    <property type="entry name" value="FI04487P"/>
    <property type="match status" value="1"/>
</dbReference>
<keyword evidence="4" id="KW-0663">Pyridoxal phosphate</keyword>
<feature type="domain" description="Aminotransferase class I/classII large" evidence="5">
    <location>
        <begin position="84"/>
        <end position="440"/>
    </location>
</feature>
<gene>
    <name evidence="6" type="ORF">FOL47_007489</name>
</gene>
<keyword evidence="2" id="KW-0032">Aminotransferase</keyword>
<dbReference type="SUPFAM" id="SSF53383">
    <property type="entry name" value="PLP-dependent transferases"/>
    <property type="match status" value="1"/>
</dbReference>
<keyword evidence="3" id="KW-0808">Transferase</keyword>
<evidence type="ECO:0000256" key="2">
    <source>
        <dbReference type="ARBA" id="ARBA00022576"/>
    </source>
</evidence>
<evidence type="ECO:0000313" key="7">
    <source>
        <dbReference type="Proteomes" id="UP000591131"/>
    </source>
</evidence>
<dbReference type="InterPro" id="IPR015424">
    <property type="entry name" value="PyrdxlP-dep_Trfase"/>
</dbReference>
<evidence type="ECO:0000256" key="1">
    <source>
        <dbReference type="ARBA" id="ARBA00001933"/>
    </source>
</evidence>
<organism evidence="6 7">
    <name type="scientific">Perkinsus chesapeaki</name>
    <name type="common">Clam parasite</name>
    <name type="synonym">Perkinsus andrewsi</name>
    <dbReference type="NCBI Taxonomy" id="330153"/>
    <lineage>
        <taxon>Eukaryota</taxon>
        <taxon>Sar</taxon>
        <taxon>Alveolata</taxon>
        <taxon>Perkinsozoa</taxon>
        <taxon>Perkinsea</taxon>
        <taxon>Perkinsida</taxon>
        <taxon>Perkinsidae</taxon>
        <taxon>Perkinsus</taxon>
    </lineage>
</organism>
<evidence type="ECO:0000313" key="6">
    <source>
        <dbReference type="EMBL" id="KAF4659672.1"/>
    </source>
</evidence>
<dbReference type="Proteomes" id="UP000591131">
    <property type="component" value="Unassembled WGS sequence"/>
</dbReference>
<dbReference type="Pfam" id="PF00155">
    <property type="entry name" value="Aminotran_1_2"/>
    <property type="match status" value="1"/>
</dbReference>
<dbReference type="InterPro" id="IPR004839">
    <property type="entry name" value="Aminotransferase_I/II_large"/>
</dbReference>
<dbReference type="InterPro" id="IPR051326">
    <property type="entry name" value="Kynurenine-oxoglutarate_AT"/>
</dbReference>
<accession>A0A7J6LK55</accession>
<dbReference type="PANTHER" id="PTHR43807:SF20">
    <property type="entry name" value="FI04487P"/>
    <property type="match status" value="1"/>
</dbReference>
<evidence type="ECO:0000256" key="3">
    <source>
        <dbReference type="ARBA" id="ARBA00022679"/>
    </source>
</evidence>
<dbReference type="AlphaFoldDB" id="A0A7J6LK55"/>
<keyword evidence="7" id="KW-1185">Reference proteome</keyword>
<sequence length="445" mass="50528">MSTIGEPLQNGKVSTTLPQVQPIESQIRQMTRMAAQHNAINLAQGFPNESPHFAAKDQIVRGLLGGNQANAEQLKTYDIVPLVKAGHSTLSDLLEAVDKSITGNDELNQYAIPYGRTDLREAISAYYRRFYNIEVHPEKELTICLGATEAMASTLRAICKPGESILVFEPFHEIYPNQAAVFYLHTRYCRLYEGDDDKWYVDWEMLEDRLQDGSVRAILLNTPHNPTGKVFEKEELTRLAQLAVKYDTYIVTDEIYEHMIFEGEPHQIISTFPEMKDRSFIISAISKSASATGWRVGWVVCPPRFTETLRAIHDQMVLQSPSPMQFGTIAFTKLDDNYFKHQLPDKYKKRRDVLVPALRRLGFKVTTPHAAYYAFANFREVPQLKDMSSWEASDYLVEKVGVAGVAGANFCERGSGRGEDYIRFCFCRSDDEIQEAIRRLEGALC</sequence>
<comment type="caution">
    <text evidence="6">The sequence shown here is derived from an EMBL/GenBank/DDBJ whole genome shotgun (WGS) entry which is preliminary data.</text>
</comment>
<dbReference type="GO" id="GO:0005737">
    <property type="term" value="C:cytoplasm"/>
    <property type="evidence" value="ECO:0007669"/>
    <property type="project" value="TreeGrafter"/>
</dbReference>
<comment type="cofactor">
    <cofactor evidence="1">
        <name>pyridoxal 5'-phosphate</name>
        <dbReference type="ChEBI" id="CHEBI:597326"/>
    </cofactor>
</comment>
<dbReference type="Gene3D" id="3.40.640.10">
    <property type="entry name" value="Type I PLP-dependent aspartate aminotransferase-like (Major domain)"/>
    <property type="match status" value="1"/>
</dbReference>
<dbReference type="CDD" id="cd00609">
    <property type="entry name" value="AAT_like"/>
    <property type="match status" value="1"/>
</dbReference>
<evidence type="ECO:0000259" key="5">
    <source>
        <dbReference type="Pfam" id="PF00155"/>
    </source>
</evidence>